<keyword evidence="4" id="KW-1185">Reference proteome</keyword>
<protein>
    <submittedName>
        <fullName evidence="3">Uncharacterized protein</fullName>
    </submittedName>
</protein>
<dbReference type="EMBL" id="BJWL01000038">
    <property type="protein sequence ID" value="GFS28263.1"/>
    <property type="molecule type" value="Genomic_DNA"/>
</dbReference>
<evidence type="ECO:0000313" key="1">
    <source>
        <dbReference type="EMBL" id="GFS28262.1"/>
    </source>
</evidence>
<evidence type="ECO:0000313" key="4">
    <source>
        <dbReference type="Proteomes" id="UP000585474"/>
    </source>
</evidence>
<sequence>MPSPRNLKELRSLPGRLQPLISKARTRCQSFSRQDANFVWTPKHKERGFNSLLRSSPVGLDSVPLAFALKSPLAIGRAQTVVPLSLVTSGIRTRVSEFISGSFSLRTVICLPGSGSALLN</sequence>
<dbReference type="EMBL" id="BJWL01000038">
    <property type="protein sequence ID" value="GFS28262.1"/>
    <property type="molecule type" value="Genomic_DNA"/>
</dbReference>
<name>A0A7J0D7S8_9ERIC</name>
<organism evidence="3 4">
    <name type="scientific">Actinidia rufa</name>
    <dbReference type="NCBI Taxonomy" id="165716"/>
    <lineage>
        <taxon>Eukaryota</taxon>
        <taxon>Viridiplantae</taxon>
        <taxon>Streptophyta</taxon>
        <taxon>Embryophyta</taxon>
        <taxon>Tracheophyta</taxon>
        <taxon>Spermatophyta</taxon>
        <taxon>Magnoliopsida</taxon>
        <taxon>eudicotyledons</taxon>
        <taxon>Gunneridae</taxon>
        <taxon>Pentapetalae</taxon>
        <taxon>asterids</taxon>
        <taxon>Ericales</taxon>
        <taxon>Actinidiaceae</taxon>
        <taxon>Actinidia</taxon>
    </lineage>
</organism>
<reference evidence="4" key="1">
    <citation type="submission" date="2019-07" db="EMBL/GenBank/DDBJ databases">
        <title>De Novo Assembly of kiwifruit Actinidia rufa.</title>
        <authorList>
            <person name="Sugita-Konishi S."/>
            <person name="Sato K."/>
            <person name="Mori E."/>
            <person name="Abe Y."/>
            <person name="Kisaki G."/>
            <person name="Hamano K."/>
            <person name="Suezawa K."/>
            <person name="Otani M."/>
            <person name="Fukuda T."/>
            <person name="Manabe T."/>
            <person name="Gomi K."/>
            <person name="Tabuchi M."/>
            <person name="Akimitsu K."/>
            <person name="Kataoka I."/>
        </authorList>
    </citation>
    <scope>NUCLEOTIDE SEQUENCE [LARGE SCALE GENOMIC DNA]</scope>
    <source>
        <strain evidence="4">cv. Fuchu</strain>
        <strain evidence="1">Fuchu</strain>
    </source>
</reference>
<dbReference type="EMBL" id="BJWL01000048">
    <property type="protein sequence ID" value="GFS28684.1"/>
    <property type="molecule type" value="Genomic_DNA"/>
</dbReference>
<evidence type="ECO:0000313" key="2">
    <source>
        <dbReference type="EMBL" id="GFS28263.1"/>
    </source>
</evidence>
<comment type="caution">
    <text evidence="3">The sequence shown here is derived from an EMBL/GenBank/DDBJ whole genome shotgun (WGS) entry which is preliminary data.</text>
</comment>
<gene>
    <name evidence="1" type="ORF">Acr_00g0000880</name>
    <name evidence="2" type="ORF">Acr_00g0000890</name>
    <name evidence="3" type="ORF">Acr_00g0003270</name>
</gene>
<accession>A0A7J0D7S8</accession>
<dbReference type="Proteomes" id="UP000585474">
    <property type="component" value="Unassembled WGS sequence"/>
</dbReference>
<dbReference type="AlphaFoldDB" id="A0A7J0D7S8"/>
<reference evidence="3" key="2">
    <citation type="submission" date="2020-08" db="EMBL/GenBank/DDBJ databases">
        <title>De Novo Assembly of kiwifruit Actinidia rufa.</title>
        <authorList>
            <person name="Sugita-Konishi S."/>
            <person name="Sato K."/>
            <person name="Mori E."/>
            <person name="Abe Y."/>
            <person name="Kisaki G."/>
            <person name="Hamano K."/>
            <person name="Suezawa K."/>
            <person name="Otani M."/>
            <person name="Fukuda T."/>
            <person name="Manabe T."/>
            <person name="Gomi K."/>
            <person name="Tabuchi M."/>
            <person name="Akimitsu K."/>
            <person name="Kataoka I."/>
        </authorList>
    </citation>
    <scope>NUCLEOTIDE SEQUENCE</scope>
    <source>
        <strain evidence="4">cv. Fuchu</strain>
        <strain evidence="3">Fuchu</strain>
    </source>
</reference>
<proteinExistence type="predicted"/>
<evidence type="ECO:0000313" key="3">
    <source>
        <dbReference type="EMBL" id="GFS28684.1"/>
    </source>
</evidence>